<protein>
    <submittedName>
        <fullName evidence="2">Uncharacterized protein</fullName>
    </submittedName>
</protein>
<dbReference type="EMBL" id="KZ857396">
    <property type="protein sequence ID" value="RDX51106.1"/>
    <property type="molecule type" value="Genomic_DNA"/>
</dbReference>
<keyword evidence="3" id="KW-1185">Reference proteome</keyword>
<evidence type="ECO:0000256" key="1">
    <source>
        <dbReference type="SAM" id="MobiDB-lite"/>
    </source>
</evidence>
<feature type="region of interest" description="Disordered" evidence="1">
    <location>
        <begin position="48"/>
        <end position="70"/>
    </location>
</feature>
<proteinExistence type="predicted"/>
<gene>
    <name evidence="2" type="ORF">OH76DRAFT_347423</name>
</gene>
<evidence type="ECO:0000313" key="2">
    <source>
        <dbReference type="EMBL" id="RDX51106.1"/>
    </source>
</evidence>
<accession>A0A371DF11</accession>
<feature type="compositionally biased region" description="Basic and acidic residues" evidence="1">
    <location>
        <begin position="56"/>
        <end position="70"/>
    </location>
</feature>
<organism evidence="2 3">
    <name type="scientific">Lentinus brumalis</name>
    <dbReference type="NCBI Taxonomy" id="2498619"/>
    <lineage>
        <taxon>Eukaryota</taxon>
        <taxon>Fungi</taxon>
        <taxon>Dikarya</taxon>
        <taxon>Basidiomycota</taxon>
        <taxon>Agaricomycotina</taxon>
        <taxon>Agaricomycetes</taxon>
        <taxon>Polyporales</taxon>
        <taxon>Polyporaceae</taxon>
        <taxon>Lentinus</taxon>
    </lineage>
</organism>
<sequence length="70" mass="7469">MRVAWDTSLGLGGLSVLLSRMLVFYRVPASGGLRGAPLRCANLQAADRAGLYPGPGDRRGYRAERPAGRP</sequence>
<reference evidence="2 3" key="1">
    <citation type="journal article" date="2018" name="Biotechnol. Biofuels">
        <title>Integrative visual omics of the white-rot fungus Polyporus brumalis exposes the biotechnological potential of its oxidative enzymes for delignifying raw plant biomass.</title>
        <authorList>
            <person name="Miyauchi S."/>
            <person name="Rancon A."/>
            <person name="Drula E."/>
            <person name="Hage H."/>
            <person name="Chaduli D."/>
            <person name="Favel A."/>
            <person name="Grisel S."/>
            <person name="Henrissat B."/>
            <person name="Herpoel-Gimbert I."/>
            <person name="Ruiz-Duenas F.J."/>
            <person name="Chevret D."/>
            <person name="Hainaut M."/>
            <person name="Lin J."/>
            <person name="Wang M."/>
            <person name="Pangilinan J."/>
            <person name="Lipzen A."/>
            <person name="Lesage-Meessen L."/>
            <person name="Navarro D."/>
            <person name="Riley R."/>
            <person name="Grigoriev I.V."/>
            <person name="Zhou S."/>
            <person name="Raouche S."/>
            <person name="Rosso M.N."/>
        </authorList>
    </citation>
    <scope>NUCLEOTIDE SEQUENCE [LARGE SCALE GENOMIC DNA]</scope>
    <source>
        <strain evidence="2 3">BRFM 1820</strain>
    </source>
</reference>
<evidence type="ECO:0000313" key="3">
    <source>
        <dbReference type="Proteomes" id="UP000256964"/>
    </source>
</evidence>
<name>A0A371DF11_9APHY</name>
<dbReference type="Proteomes" id="UP000256964">
    <property type="component" value="Unassembled WGS sequence"/>
</dbReference>
<dbReference type="AlphaFoldDB" id="A0A371DF11"/>